<dbReference type="AlphaFoldDB" id="A0A371P745"/>
<dbReference type="Proteomes" id="UP000261905">
    <property type="component" value="Unassembled WGS sequence"/>
</dbReference>
<evidence type="ECO:0000313" key="3">
    <source>
        <dbReference type="Proteomes" id="UP000261905"/>
    </source>
</evidence>
<feature type="compositionally biased region" description="Basic and acidic residues" evidence="1">
    <location>
        <begin position="1"/>
        <end position="22"/>
    </location>
</feature>
<keyword evidence="3" id="KW-1185">Reference proteome</keyword>
<protein>
    <submittedName>
        <fullName evidence="2">DUF4023 domain-containing protein</fullName>
    </submittedName>
</protein>
<sequence>MSRADSFIDKVKNTQKKAERNKHSNGQGSPGEQLSNKQHGTNK</sequence>
<dbReference type="OrthoDB" id="2631586at2"/>
<dbReference type="EMBL" id="QUBQ01000004">
    <property type="protein sequence ID" value="REK71752.1"/>
    <property type="molecule type" value="Genomic_DNA"/>
</dbReference>
<evidence type="ECO:0000313" key="2">
    <source>
        <dbReference type="EMBL" id="REK71752.1"/>
    </source>
</evidence>
<evidence type="ECO:0000256" key="1">
    <source>
        <dbReference type="SAM" id="MobiDB-lite"/>
    </source>
</evidence>
<name>A0A371P745_9BACL</name>
<organism evidence="2 3">
    <name type="scientific">Paenibacillus paeoniae</name>
    <dbReference type="NCBI Taxonomy" id="2292705"/>
    <lineage>
        <taxon>Bacteria</taxon>
        <taxon>Bacillati</taxon>
        <taxon>Bacillota</taxon>
        <taxon>Bacilli</taxon>
        <taxon>Bacillales</taxon>
        <taxon>Paenibacillaceae</taxon>
        <taxon>Paenibacillus</taxon>
    </lineage>
</organism>
<reference evidence="2 3" key="1">
    <citation type="submission" date="2018-08" db="EMBL/GenBank/DDBJ databases">
        <title>Paenibacillus sp. M4BSY-1, whole genome shotgun sequence.</title>
        <authorList>
            <person name="Tuo L."/>
        </authorList>
    </citation>
    <scope>NUCLEOTIDE SEQUENCE [LARGE SCALE GENOMIC DNA]</scope>
    <source>
        <strain evidence="2 3">M4BSY-1</strain>
    </source>
</reference>
<feature type="compositionally biased region" description="Polar residues" evidence="1">
    <location>
        <begin position="24"/>
        <end position="43"/>
    </location>
</feature>
<dbReference type="RefSeq" id="WP_116047968.1">
    <property type="nucleotide sequence ID" value="NZ_QUBQ01000004.1"/>
</dbReference>
<accession>A0A371P745</accession>
<comment type="caution">
    <text evidence="2">The sequence shown here is derived from an EMBL/GenBank/DDBJ whole genome shotgun (WGS) entry which is preliminary data.</text>
</comment>
<feature type="region of interest" description="Disordered" evidence="1">
    <location>
        <begin position="1"/>
        <end position="43"/>
    </location>
</feature>
<gene>
    <name evidence="2" type="ORF">DX130_18695</name>
</gene>
<dbReference type="Pfam" id="PF13215">
    <property type="entry name" value="DUF4023"/>
    <property type="match status" value="1"/>
</dbReference>
<dbReference type="InterPro" id="IPR025097">
    <property type="entry name" value="DUF4023"/>
</dbReference>
<proteinExistence type="predicted"/>